<accession>A0A9Q0B4R2</accession>
<name>A0A9Q0B4R2_9PEZI</name>
<gene>
    <name evidence="1" type="ORF">CABS02_04844</name>
</gene>
<sequence length="27" mass="3129">MTEIPPMVAPFRNEHGNLHRLRIKVGD</sequence>
<evidence type="ECO:0000313" key="2">
    <source>
        <dbReference type="Proteomes" id="UP001056436"/>
    </source>
</evidence>
<comment type="caution">
    <text evidence="1">The sequence shown here is derived from an EMBL/GenBank/DDBJ whole genome shotgun (WGS) entry which is preliminary data.</text>
</comment>
<dbReference type="EMBL" id="SDAQ01000020">
    <property type="protein sequence ID" value="KAI3555005.1"/>
    <property type="molecule type" value="Genomic_DNA"/>
</dbReference>
<protein>
    <submittedName>
        <fullName evidence="1">Uncharacterized protein</fullName>
    </submittedName>
</protein>
<organism evidence="1 2">
    <name type="scientific">Colletotrichum abscissum</name>
    <dbReference type="NCBI Taxonomy" id="1671311"/>
    <lineage>
        <taxon>Eukaryota</taxon>
        <taxon>Fungi</taxon>
        <taxon>Dikarya</taxon>
        <taxon>Ascomycota</taxon>
        <taxon>Pezizomycotina</taxon>
        <taxon>Sordariomycetes</taxon>
        <taxon>Hypocreomycetidae</taxon>
        <taxon>Glomerellales</taxon>
        <taxon>Glomerellaceae</taxon>
        <taxon>Colletotrichum</taxon>
        <taxon>Colletotrichum acutatum species complex</taxon>
    </lineage>
</organism>
<keyword evidence="2" id="KW-1185">Reference proteome</keyword>
<evidence type="ECO:0000313" key="1">
    <source>
        <dbReference type="EMBL" id="KAI3555005.1"/>
    </source>
</evidence>
<dbReference type="AlphaFoldDB" id="A0A9Q0B4R2"/>
<proteinExistence type="predicted"/>
<dbReference type="Proteomes" id="UP001056436">
    <property type="component" value="Unassembled WGS sequence"/>
</dbReference>
<reference evidence="1" key="1">
    <citation type="submission" date="2019-01" db="EMBL/GenBank/DDBJ databases">
        <title>Colletotrichum abscissum LGMF1257.</title>
        <authorList>
            <person name="Baroncelli R."/>
        </authorList>
    </citation>
    <scope>NUCLEOTIDE SEQUENCE</scope>
    <source>
        <strain evidence="1">Ca142</strain>
    </source>
</reference>